<dbReference type="AlphaFoldDB" id="A0AAV7PMT0"/>
<evidence type="ECO:0000313" key="3">
    <source>
        <dbReference type="Proteomes" id="UP001066276"/>
    </source>
</evidence>
<feature type="region of interest" description="Disordered" evidence="1">
    <location>
        <begin position="26"/>
        <end position="145"/>
    </location>
</feature>
<evidence type="ECO:0000313" key="2">
    <source>
        <dbReference type="EMBL" id="KAJ1127078.1"/>
    </source>
</evidence>
<dbReference type="EMBL" id="JANPWB010000011">
    <property type="protein sequence ID" value="KAJ1127078.1"/>
    <property type="molecule type" value="Genomic_DNA"/>
</dbReference>
<gene>
    <name evidence="2" type="ORF">NDU88_005484</name>
</gene>
<organism evidence="2 3">
    <name type="scientific">Pleurodeles waltl</name>
    <name type="common">Iberian ribbed newt</name>
    <dbReference type="NCBI Taxonomy" id="8319"/>
    <lineage>
        <taxon>Eukaryota</taxon>
        <taxon>Metazoa</taxon>
        <taxon>Chordata</taxon>
        <taxon>Craniata</taxon>
        <taxon>Vertebrata</taxon>
        <taxon>Euteleostomi</taxon>
        <taxon>Amphibia</taxon>
        <taxon>Batrachia</taxon>
        <taxon>Caudata</taxon>
        <taxon>Salamandroidea</taxon>
        <taxon>Salamandridae</taxon>
        <taxon>Pleurodelinae</taxon>
        <taxon>Pleurodeles</taxon>
    </lineage>
</organism>
<name>A0AAV7PMT0_PLEWA</name>
<reference evidence="2" key="1">
    <citation type="journal article" date="2022" name="bioRxiv">
        <title>Sequencing and chromosome-scale assembly of the giantPleurodeles waltlgenome.</title>
        <authorList>
            <person name="Brown T."/>
            <person name="Elewa A."/>
            <person name="Iarovenko S."/>
            <person name="Subramanian E."/>
            <person name="Araus A.J."/>
            <person name="Petzold A."/>
            <person name="Susuki M."/>
            <person name="Suzuki K.-i.T."/>
            <person name="Hayashi T."/>
            <person name="Toyoda A."/>
            <person name="Oliveira C."/>
            <person name="Osipova E."/>
            <person name="Leigh N.D."/>
            <person name="Simon A."/>
            <person name="Yun M.H."/>
        </authorList>
    </citation>
    <scope>NUCLEOTIDE SEQUENCE</scope>
    <source>
        <strain evidence="2">20211129_DDA</strain>
        <tissue evidence="2">Liver</tissue>
    </source>
</reference>
<proteinExistence type="predicted"/>
<accession>A0AAV7PMT0</accession>
<sequence length="145" mass="14966">MTLGGGPVGRQTVSLLPARPAVIGAGAAGDIGAHPPDPGCGTDPRWPLPGSVPRPETGIQGRTEPESSFSLPPPPLWDVASEGRTRWGAAKRSHAGTAGGARDWKRWHTNRARRRGSGSGLLPGTALGPVAGEGRQLRPGRRGQP</sequence>
<comment type="caution">
    <text evidence="2">The sequence shown here is derived from an EMBL/GenBank/DDBJ whole genome shotgun (WGS) entry which is preliminary data.</text>
</comment>
<dbReference type="Proteomes" id="UP001066276">
    <property type="component" value="Chromosome 7"/>
</dbReference>
<protein>
    <submittedName>
        <fullName evidence="2">Uncharacterized protein</fullName>
    </submittedName>
</protein>
<feature type="compositionally biased region" description="Basic residues" evidence="1">
    <location>
        <begin position="105"/>
        <end position="116"/>
    </location>
</feature>
<evidence type="ECO:0000256" key="1">
    <source>
        <dbReference type="SAM" id="MobiDB-lite"/>
    </source>
</evidence>
<keyword evidence="3" id="KW-1185">Reference proteome</keyword>